<sequence length="88" mass="9379">MADKLARVGTEIDDIDVRTGAGGLNAALPGSDIPRAIELAAEFVEGAYLRVAERMRDVANKSTDAANNLQVSDTQFADLLHGMDVHRA</sequence>
<protein>
    <recommendedName>
        <fullName evidence="3">Excreted virulence factor EspC, type VII ESX diderm</fullName>
    </recommendedName>
</protein>
<dbReference type="RefSeq" id="WP_387716881.1">
    <property type="nucleotide sequence ID" value="NZ_JBIAPI010000002.1"/>
</dbReference>
<reference evidence="1 2" key="1">
    <citation type="submission" date="2024-10" db="EMBL/GenBank/DDBJ databases">
        <title>The Natural Products Discovery Center: Release of the First 8490 Sequenced Strains for Exploring Actinobacteria Biosynthetic Diversity.</title>
        <authorList>
            <person name="Kalkreuter E."/>
            <person name="Kautsar S.A."/>
            <person name="Yang D."/>
            <person name="Bader C.D."/>
            <person name="Teijaro C.N."/>
            <person name="Fluegel L."/>
            <person name="Davis C.M."/>
            <person name="Simpson J.R."/>
            <person name="Lauterbach L."/>
            <person name="Steele A.D."/>
            <person name="Gui C."/>
            <person name="Meng S."/>
            <person name="Li G."/>
            <person name="Viehrig K."/>
            <person name="Ye F."/>
            <person name="Su P."/>
            <person name="Kiefer A.F."/>
            <person name="Nichols A."/>
            <person name="Cepeda A.J."/>
            <person name="Yan W."/>
            <person name="Fan B."/>
            <person name="Jiang Y."/>
            <person name="Adhikari A."/>
            <person name="Zheng C.-J."/>
            <person name="Schuster L."/>
            <person name="Cowan T.M."/>
            <person name="Smanski M.J."/>
            <person name="Chevrette M.G."/>
            <person name="De Carvalho L.P.S."/>
            <person name="Shen B."/>
        </authorList>
    </citation>
    <scope>NUCLEOTIDE SEQUENCE [LARGE SCALE GENOMIC DNA]</scope>
    <source>
        <strain evidence="1 2">NPDC003040</strain>
    </source>
</reference>
<comment type="caution">
    <text evidence="1">The sequence shown here is derived from an EMBL/GenBank/DDBJ whole genome shotgun (WGS) entry which is preliminary data.</text>
</comment>
<dbReference type="EMBL" id="JBIAPI010000002">
    <property type="protein sequence ID" value="MFF3223680.1"/>
    <property type="molecule type" value="Genomic_DNA"/>
</dbReference>
<name>A0ABW6QR24_9NOCA</name>
<organism evidence="1 2">
    <name type="scientific">Nocardia suismassiliense</name>
    <dbReference type="NCBI Taxonomy" id="2077092"/>
    <lineage>
        <taxon>Bacteria</taxon>
        <taxon>Bacillati</taxon>
        <taxon>Actinomycetota</taxon>
        <taxon>Actinomycetes</taxon>
        <taxon>Mycobacteriales</taxon>
        <taxon>Nocardiaceae</taxon>
        <taxon>Nocardia</taxon>
    </lineage>
</organism>
<gene>
    <name evidence="1" type="ORF">ACFYV7_12885</name>
</gene>
<evidence type="ECO:0000313" key="2">
    <source>
        <dbReference type="Proteomes" id="UP001601948"/>
    </source>
</evidence>
<evidence type="ECO:0008006" key="3">
    <source>
        <dbReference type="Google" id="ProtNLM"/>
    </source>
</evidence>
<proteinExistence type="predicted"/>
<dbReference type="Proteomes" id="UP001601948">
    <property type="component" value="Unassembled WGS sequence"/>
</dbReference>
<evidence type="ECO:0000313" key="1">
    <source>
        <dbReference type="EMBL" id="MFF3223680.1"/>
    </source>
</evidence>
<accession>A0ABW6QR24</accession>
<keyword evidence="2" id="KW-1185">Reference proteome</keyword>